<name>A0A1Y2B799_9TREE</name>
<feature type="region of interest" description="Disordered" evidence="1">
    <location>
        <begin position="225"/>
        <end position="275"/>
    </location>
</feature>
<comment type="caution">
    <text evidence="2">The sequence shown here is derived from an EMBL/GenBank/DDBJ whole genome shotgun (WGS) entry which is preliminary data.</text>
</comment>
<feature type="region of interest" description="Disordered" evidence="1">
    <location>
        <begin position="1"/>
        <end position="100"/>
    </location>
</feature>
<dbReference type="InterPro" id="IPR046349">
    <property type="entry name" value="C1-like_sf"/>
</dbReference>
<dbReference type="STRING" id="71784.A0A1Y2B799"/>
<sequence length="2287" mass="251309">MTADYPQTLGDARRTLGVRPGVPPRQRVPQIHLEDEELEDVPPSPTSTGPPSPRTRTLSAALPPPIKVPDSAPLRSPTSPLTSRGLRRLTEARQKVPQGSTRGLYETRKLLAHLIDRLENRELAPDALDRAAIRARESSGSSKGKGKGKAARLGQAVVAVTQSHLHAGIPQSPGVQLGIGSEDLDDQVEFGEGDWDTDETYDLVEQTRDLLALAERQNLDLLSNLGGGDLGTAVNPNRTKRKGGRLSSLASPSSPLRSASSPDPRSSFSSLPSNAPNSTTLLDRMLGLLRSLMQVDCLHRRHRFSPLRPPNALQAACLDIATYLYDKCEDEIQVQVVEMVIEGIYGMGDGMGERLYAWIEGRLGELLTSLARDRGGAGPSTLFHDSFSNPFASSANISRSGVDIPTFAFSTDHEDEPPDGPSPPGWKQISPTSPTFSYFPSPGEIAGILSTHSITADYSPALLRTASLVPRLLLAIASTTDLSSFQLSTIHRVHRLLSLIFIAKPDASVDLLQLIAFGPAACRRTALEILVTFYPGSMGHNVIARRPATFTYAAHRAKWETGQDRVFGEDDIDGHHYVPWRISSRDGPVILRTQCATCQKEIRGFCVQCTLCHDVQHLACYQSPDQIFHYNVVTLSSRNSVPRSAHVKFSKCPPTQEEKILDGLSRLRDCRPTSLQVGQHQLHLINLFNLTMCHRCHEPLWGCVGQAYGCMSGCQQFFHLHCVGMGLQECRFSRDLVIDEVSASGNDPSAIDRGVLKASFEEWAKVAGVYPGIDFSVCSYDEVAISFGVLWTQYQLLKNGILSGSVTVKDDGDQSTNTDPLNLRQTLKVYEANLSERSHEASTAAHDFAHVTGLESPPGTNYFYSTRFLTYCTALLRAPSLPRPHAASGELLSPENAMLDGDGDGTAAWSTVDGAYELLDFKTVRRGLAVDLNIQDDRLAVSLLNHLRSAGLCTILSHSSLNVVELGNAHGMISFELPLLMDSSPTVELLVSAVEVLLDSFDLTLNEQAFSLLVRRAWPTLLCSPYALERLGQAVIAWIMAQDEDIHQIVKLYASKHRRLPGVRLVESKGSASVSVYKEDRKSLLLRYAQPWLFALHNQDPAIYAGMMYEQCKAPLRHLTSEKTFVGSTATGIAGLALERITHVIDSDVVFTALLDLLVAWLEDLGGLEGQDNIYKALPRLLRLHDTRISNTSELNLWQMAASTSADAVGGLNRVCRWMRVLAFSGVEIPWPTLTALVDKQTRSNSSDEARLDLVIAVNGNASFIEPERFAILCSQMFVNLVVGESSVTTPADTLRLDLMRQSLLLILRAFGVMLDDLSGTTLETPNMKERQPASLSKRRRMTSSINLLDLDEPMVLAAADILRSGKYPHELLLDFFWLLFTRATMVVNVDGFLHKIGAKLYPILWPLVELDVDRRSRARVFLRLLAVDTSPMERLVTEQYQEGTSRETGERLLVFVLDLADESLTYENLGWRRAAVGLATLFFEALLDAARVTPDALVVVKALLPAHLRAISVCFEEYLVQSSDERRLALLSRLRQFRLALPSWRVLSWRTIDELLAEQAVTVTQLTPARSSQTLSALVDVQLVRANLIAIGLEILASGLQIGWAQAQRFQQHTASACAPPLTPPFEGIVNVVFPSLRQVLDSSTRLSVAITQSSATRKSTMLVGSLFVPVVIDLSRELDKHDLLTQRHLLDIFMVTFYKQTVEPVELSALSTLQAIAEYVAGSECSENRLLGLQVIQTGMSRMEKASLARVIPLLFASLAPVLADEQGNQRDSAVLEQVRMLLRQMIQVFGRSGLFVQLFQNSLPLKSNSRVVAQALQLLYHSEPKPINGSRKASMIETMLLDLLEVFKRDRQTLQQVFNSLATFTNDLHNEITDDAAQIFGSLISRLSKHIAEWDAGDFDPDSMIRSSGDILEVTSVTAAPTLVHQISTFLHLCLARCAVRYESIVMLLRVSDRVANRETSENTIRTVLLEFVGSVIHGHQVATPTLHTLLHFLAADKSATDDEQQAGVLSEAAPGCVAILLRTHPSLTAGDVDAELVLPILQEAASILLKAEMEQPGTRGKALDKIPTEAASVQLGIFTYLLLAQLDTGLDRTNSSLPQLFPIVGRAMSLCLRACADYLSLEDAGGDGAEMLSLVFVVFRLVILASSAMIPDAEEVRRLQDDAIEMLWMRIWPDWSRLVSLSLDQNCVNGPLRAVVHSVLLDVIMFLAAASSNVLSRHLADLESSLGVLLESTDSPSSKMQKAMTALKRADVTEGMVDRGSLLATVKADLRATERLRALRAAT</sequence>
<dbReference type="CDD" id="cd00029">
    <property type="entry name" value="C1"/>
    <property type="match status" value="1"/>
</dbReference>
<keyword evidence="3" id="KW-1185">Reference proteome</keyword>
<feature type="compositionally biased region" description="Pro residues" evidence="1">
    <location>
        <begin position="42"/>
        <end position="53"/>
    </location>
</feature>
<dbReference type="SUPFAM" id="SSF57889">
    <property type="entry name" value="Cysteine-rich domain"/>
    <property type="match status" value="1"/>
</dbReference>
<protein>
    <recommendedName>
        <fullName evidence="4">Phorbol-ester/DAG-type domain-containing protein</fullName>
    </recommendedName>
</protein>
<dbReference type="EMBL" id="MCFC01000019">
    <property type="protein sequence ID" value="ORY30604.1"/>
    <property type="molecule type" value="Genomic_DNA"/>
</dbReference>
<evidence type="ECO:0000313" key="3">
    <source>
        <dbReference type="Proteomes" id="UP000193986"/>
    </source>
</evidence>
<evidence type="ECO:0000256" key="1">
    <source>
        <dbReference type="SAM" id="MobiDB-lite"/>
    </source>
</evidence>
<feature type="compositionally biased region" description="Low complexity" evidence="1">
    <location>
        <begin position="245"/>
        <end position="275"/>
    </location>
</feature>
<dbReference type="InParanoid" id="A0A1Y2B799"/>
<feature type="compositionally biased region" description="Low complexity" evidence="1">
    <location>
        <begin position="17"/>
        <end position="30"/>
    </location>
</feature>
<accession>A0A1Y2B799</accession>
<organism evidence="2 3">
    <name type="scientific">Naematelia encephala</name>
    <dbReference type="NCBI Taxonomy" id="71784"/>
    <lineage>
        <taxon>Eukaryota</taxon>
        <taxon>Fungi</taxon>
        <taxon>Dikarya</taxon>
        <taxon>Basidiomycota</taxon>
        <taxon>Agaricomycotina</taxon>
        <taxon>Tremellomycetes</taxon>
        <taxon>Tremellales</taxon>
        <taxon>Naemateliaceae</taxon>
        <taxon>Naematelia</taxon>
    </lineage>
</organism>
<reference evidence="2 3" key="1">
    <citation type="submission" date="2016-07" db="EMBL/GenBank/DDBJ databases">
        <title>Pervasive Adenine N6-methylation of Active Genes in Fungi.</title>
        <authorList>
            <consortium name="DOE Joint Genome Institute"/>
            <person name="Mondo S.J."/>
            <person name="Dannebaum R.O."/>
            <person name="Kuo R.C."/>
            <person name="Labutti K."/>
            <person name="Haridas S."/>
            <person name="Kuo A."/>
            <person name="Salamov A."/>
            <person name="Ahrendt S.R."/>
            <person name="Lipzen A."/>
            <person name="Sullivan W."/>
            <person name="Andreopoulos W.B."/>
            <person name="Clum A."/>
            <person name="Lindquist E."/>
            <person name="Daum C."/>
            <person name="Ramamoorthy G.K."/>
            <person name="Gryganskyi A."/>
            <person name="Culley D."/>
            <person name="Magnuson J.K."/>
            <person name="James T.Y."/>
            <person name="O'Malley M.A."/>
            <person name="Stajich J.E."/>
            <person name="Spatafora J.W."/>
            <person name="Visel A."/>
            <person name="Grigoriev I.V."/>
        </authorList>
    </citation>
    <scope>NUCLEOTIDE SEQUENCE [LARGE SCALE GENOMIC DNA]</scope>
    <source>
        <strain evidence="2 3">68-887.2</strain>
    </source>
</reference>
<gene>
    <name evidence="2" type="ORF">BCR39DRAFT_529130</name>
</gene>
<evidence type="ECO:0008006" key="4">
    <source>
        <dbReference type="Google" id="ProtNLM"/>
    </source>
</evidence>
<proteinExistence type="predicted"/>
<dbReference type="Proteomes" id="UP000193986">
    <property type="component" value="Unassembled WGS sequence"/>
</dbReference>
<dbReference type="OrthoDB" id="6270916at2759"/>
<evidence type="ECO:0000313" key="2">
    <source>
        <dbReference type="EMBL" id="ORY30604.1"/>
    </source>
</evidence>